<sequence length="83" mass="9209">MIFEKRLPAWRPFLFGARGAPCIYMCLHGAAYIVPIPHSSRESQSGRILPNFGVGAQETGRNMFSIKINSSNISKKSGINRDL</sequence>
<dbReference type="EMBL" id="CP063361">
    <property type="protein sequence ID" value="UOD31177.1"/>
    <property type="molecule type" value="Genomic_DNA"/>
</dbReference>
<organism evidence="1 2">
    <name type="scientific">Massilia violaceinigra</name>
    <dbReference type="NCBI Taxonomy" id="2045208"/>
    <lineage>
        <taxon>Bacteria</taxon>
        <taxon>Pseudomonadati</taxon>
        <taxon>Pseudomonadota</taxon>
        <taxon>Betaproteobacteria</taxon>
        <taxon>Burkholderiales</taxon>
        <taxon>Oxalobacteraceae</taxon>
        <taxon>Telluria group</taxon>
        <taxon>Massilia</taxon>
    </lineage>
</organism>
<name>A0ABY4A9Y3_9BURK</name>
<protein>
    <submittedName>
        <fullName evidence="1">Uncharacterized protein</fullName>
    </submittedName>
</protein>
<dbReference type="Proteomes" id="UP000831532">
    <property type="component" value="Chromosome"/>
</dbReference>
<dbReference type="RefSeq" id="WP_243492345.1">
    <property type="nucleotide sequence ID" value="NZ_CP063361.1"/>
</dbReference>
<gene>
    <name evidence="1" type="ORF">INH39_05515</name>
</gene>
<evidence type="ECO:0000313" key="1">
    <source>
        <dbReference type="EMBL" id="UOD31177.1"/>
    </source>
</evidence>
<keyword evidence="2" id="KW-1185">Reference proteome</keyword>
<reference evidence="1 2" key="1">
    <citation type="submission" date="2020-10" db="EMBL/GenBank/DDBJ databases">
        <title>Genome analysis of Massilia species.</title>
        <authorList>
            <person name="Jung D.-H."/>
        </authorList>
    </citation>
    <scope>NUCLEOTIDE SEQUENCE [LARGE SCALE GENOMIC DNA]</scope>
    <source>
        <strain evidence="2">sipir</strain>
    </source>
</reference>
<proteinExistence type="predicted"/>
<accession>A0ABY4A9Y3</accession>
<evidence type="ECO:0000313" key="2">
    <source>
        <dbReference type="Proteomes" id="UP000831532"/>
    </source>
</evidence>